<dbReference type="Gene3D" id="2.40.440.10">
    <property type="entry name" value="L,D-transpeptidase catalytic domain-like"/>
    <property type="match status" value="1"/>
</dbReference>
<dbReference type="InterPro" id="IPR005490">
    <property type="entry name" value="LD_TPept_cat_dom"/>
</dbReference>
<evidence type="ECO:0000313" key="1">
    <source>
        <dbReference type="EMBL" id="MET1257014.1"/>
    </source>
</evidence>
<gene>
    <name evidence="1" type="ORF">ABVT43_17865</name>
</gene>
<dbReference type="InterPro" id="IPR038063">
    <property type="entry name" value="Transpep_catalytic_dom"/>
</dbReference>
<keyword evidence="2" id="KW-1185">Reference proteome</keyword>
<proteinExistence type="predicted"/>
<accession>A0ABV2BYN0</accession>
<dbReference type="SUPFAM" id="SSF141523">
    <property type="entry name" value="L,D-transpeptidase catalytic domain-like"/>
    <property type="match status" value="1"/>
</dbReference>
<dbReference type="Pfam" id="PF03734">
    <property type="entry name" value="YkuD"/>
    <property type="match status" value="1"/>
</dbReference>
<dbReference type="Proteomes" id="UP001548189">
    <property type="component" value="Unassembled WGS sequence"/>
</dbReference>
<dbReference type="PROSITE" id="PS52029">
    <property type="entry name" value="LD_TPASE"/>
    <property type="match status" value="1"/>
</dbReference>
<evidence type="ECO:0000313" key="2">
    <source>
        <dbReference type="Proteomes" id="UP001548189"/>
    </source>
</evidence>
<protein>
    <submittedName>
        <fullName evidence="1">L,D-transpeptidase</fullName>
    </submittedName>
</protein>
<comment type="caution">
    <text evidence="1">The sequence shown here is derived from an EMBL/GenBank/DDBJ whole genome shotgun (WGS) entry which is preliminary data.</text>
</comment>
<dbReference type="EMBL" id="JBEVCJ010000032">
    <property type="protein sequence ID" value="MET1257014.1"/>
    <property type="molecule type" value="Genomic_DNA"/>
</dbReference>
<reference evidence="1 2" key="1">
    <citation type="submission" date="2024-06" db="EMBL/GenBank/DDBJ databases">
        <authorList>
            <person name="Li F."/>
        </authorList>
    </citation>
    <scope>NUCLEOTIDE SEQUENCE [LARGE SCALE GENOMIC DNA]</scope>
    <source>
        <strain evidence="1 2">GXAS 311</strain>
    </source>
</reference>
<sequence length="121" mass="13727">MKLYRDGNIGAFRCLGKKGVRYPKDLTINPALPNVKRHPYFSQEYVCDYPGIGQIGVPCRMNYSILIWGQRGIYIHEWPGRATYVGNGGSTAGCIHVEVGDAKKIYDWVDSKTRIVISYPW</sequence>
<dbReference type="CDD" id="cd16913">
    <property type="entry name" value="YkuD_like"/>
    <property type="match status" value="1"/>
</dbReference>
<name>A0ABV2BYN0_9GAMM</name>
<organism evidence="1 2">
    <name type="scientific">Aliikangiella maris</name>
    <dbReference type="NCBI Taxonomy" id="3162458"/>
    <lineage>
        <taxon>Bacteria</taxon>
        <taxon>Pseudomonadati</taxon>
        <taxon>Pseudomonadota</taxon>
        <taxon>Gammaproteobacteria</taxon>
        <taxon>Oceanospirillales</taxon>
        <taxon>Pleioneaceae</taxon>
        <taxon>Aliikangiella</taxon>
    </lineage>
</organism>